<protein>
    <submittedName>
        <fullName evidence="1">3-oxoacyl-ACP reductase-like protein</fullName>
    </submittedName>
</protein>
<evidence type="ECO:0000313" key="1">
    <source>
        <dbReference type="EMBL" id="MBB3869905.1"/>
    </source>
</evidence>
<dbReference type="SUPFAM" id="SSF56281">
    <property type="entry name" value="Metallo-hydrolase/oxidoreductase"/>
    <property type="match status" value="1"/>
</dbReference>
<keyword evidence="2" id="KW-1185">Reference proteome</keyword>
<evidence type="ECO:0000313" key="2">
    <source>
        <dbReference type="Proteomes" id="UP000613002"/>
    </source>
</evidence>
<name>A0AA89NLL8_9BACL</name>
<gene>
    <name evidence="1" type="ORF">HNR78_002803</name>
</gene>
<dbReference type="EMBL" id="JACICZ010000012">
    <property type="protein sequence ID" value="MBB3869905.1"/>
    <property type="molecule type" value="Genomic_DNA"/>
</dbReference>
<dbReference type="Proteomes" id="UP000613002">
    <property type="component" value="Unassembled WGS sequence"/>
</dbReference>
<proteinExistence type="predicted"/>
<dbReference type="Gene3D" id="3.60.15.10">
    <property type="entry name" value="Ribonuclease Z/Hydroxyacylglutathione hydrolase-like"/>
    <property type="match status" value="1"/>
</dbReference>
<dbReference type="AlphaFoldDB" id="A0AA89NLL8"/>
<organism evidence="1 2">
    <name type="scientific">Parageobacillus toebii NBRC 107807</name>
    <dbReference type="NCBI Taxonomy" id="1223503"/>
    <lineage>
        <taxon>Bacteria</taxon>
        <taxon>Bacillati</taxon>
        <taxon>Bacillota</taxon>
        <taxon>Bacilli</taxon>
        <taxon>Bacillales</taxon>
        <taxon>Anoxybacillaceae</taxon>
        <taxon>Parageobacillus</taxon>
    </lineage>
</organism>
<reference evidence="1 2" key="1">
    <citation type="submission" date="2020-08" db="EMBL/GenBank/DDBJ databases">
        <title>Genomic Encyclopedia of Type Strains, Phase IV (KMG-IV): sequencing the most valuable type-strain genomes for metagenomic binning, comparative biology and taxonomic classification.</title>
        <authorList>
            <person name="Goeker M."/>
        </authorList>
    </citation>
    <scope>NUCLEOTIDE SEQUENCE [LARGE SCALE GENOMIC DNA]</scope>
    <source>
        <strain evidence="1 2">DSM 14590</strain>
    </source>
</reference>
<dbReference type="InterPro" id="IPR036866">
    <property type="entry name" value="RibonucZ/Hydroxyglut_hydro"/>
</dbReference>
<sequence>MATLQQSFAEHTCRIVDEKKWNSIIDIRWNAARESVRKLAALQPETAITGHGAPVSGEKLREGLAKLAREFDQIAMPDYGKYVQ</sequence>
<comment type="caution">
    <text evidence="1">The sequence shown here is derived from an EMBL/GenBank/DDBJ whole genome shotgun (WGS) entry which is preliminary data.</text>
</comment>
<accession>A0AA89NLL8</accession>